<evidence type="ECO:0000259" key="8">
    <source>
        <dbReference type="Pfam" id="PF01171"/>
    </source>
</evidence>
<comment type="subcellular location">
    <subcellularLocation>
        <location evidence="6">Cytoplasm</location>
    </subcellularLocation>
</comment>
<dbReference type="GO" id="GO:0032267">
    <property type="term" value="F:tRNA(Ile)-lysidine synthase activity"/>
    <property type="evidence" value="ECO:0007669"/>
    <property type="project" value="UniProtKB-EC"/>
</dbReference>
<dbReference type="SUPFAM" id="SSF52402">
    <property type="entry name" value="Adenine nucleotide alpha hydrolases-like"/>
    <property type="match status" value="1"/>
</dbReference>
<feature type="domain" description="tRNA(Ile)-lysidine/2-thiocytidine synthase N-terminal" evidence="8">
    <location>
        <begin position="30"/>
        <end position="213"/>
    </location>
</feature>
<reference evidence="9 10" key="1">
    <citation type="submission" date="2022-04" db="EMBL/GenBank/DDBJ databases">
        <authorList>
            <person name="Ye Y.-Q."/>
            <person name="Du Z.-J."/>
        </authorList>
    </citation>
    <scope>NUCLEOTIDE SEQUENCE [LARGE SCALE GENOMIC DNA]</scope>
    <source>
        <strain evidence="9 10">A6E488</strain>
    </source>
</reference>
<comment type="domain">
    <text evidence="6">The N-terminal region contains the highly conserved SGGXDS motif, predicted to be a P-loop motif involved in ATP binding.</text>
</comment>
<evidence type="ECO:0000256" key="3">
    <source>
        <dbReference type="ARBA" id="ARBA00022741"/>
    </source>
</evidence>
<dbReference type="NCBIfam" id="TIGR02432">
    <property type="entry name" value="lysidine_TilS_N"/>
    <property type="match status" value="1"/>
</dbReference>
<dbReference type="PANTHER" id="PTHR43033">
    <property type="entry name" value="TRNA(ILE)-LYSIDINE SYNTHASE-RELATED"/>
    <property type="match status" value="1"/>
</dbReference>
<protein>
    <recommendedName>
        <fullName evidence="6">tRNA(Ile)-lysidine synthase</fullName>
        <ecNumber evidence="6">6.3.4.19</ecNumber>
    </recommendedName>
    <alternativeName>
        <fullName evidence="6">tRNA(Ile)-2-lysyl-cytidine synthase</fullName>
    </alternativeName>
    <alternativeName>
        <fullName evidence="6">tRNA(Ile)-lysidine synthetase</fullName>
    </alternativeName>
</protein>
<keyword evidence="10" id="KW-1185">Reference proteome</keyword>
<evidence type="ECO:0000256" key="4">
    <source>
        <dbReference type="ARBA" id="ARBA00022840"/>
    </source>
</evidence>
<organism evidence="9 10">
    <name type="scientific">Microbaculum marinisediminis</name>
    <dbReference type="NCBI Taxonomy" id="2931392"/>
    <lineage>
        <taxon>Bacteria</taxon>
        <taxon>Pseudomonadati</taxon>
        <taxon>Pseudomonadota</taxon>
        <taxon>Alphaproteobacteria</taxon>
        <taxon>Hyphomicrobiales</taxon>
        <taxon>Tepidamorphaceae</taxon>
        <taxon>Microbaculum</taxon>
    </lineage>
</organism>
<comment type="caution">
    <text evidence="9">The sequence shown here is derived from an EMBL/GenBank/DDBJ whole genome shotgun (WGS) entry which is preliminary data.</text>
</comment>
<evidence type="ECO:0000256" key="5">
    <source>
        <dbReference type="ARBA" id="ARBA00048539"/>
    </source>
</evidence>
<comment type="similarity">
    <text evidence="6">Belongs to the tRNA(Ile)-lysidine synthase family.</text>
</comment>
<dbReference type="CDD" id="cd01992">
    <property type="entry name" value="TilS_N"/>
    <property type="match status" value="1"/>
</dbReference>
<proteinExistence type="inferred from homology"/>
<dbReference type="GO" id="GO:0005737">
    <property type="term" value="C:cytoplasm"/>
    <property type="evidence" value="ECO:0007669"/>
    <property type="project" value="UniProtKB-SubCell"/>
</dbReference>
<dbReference type="InterPro" id="IPR011063">
    <property type="entry name" value="TilS/TtcA_N"/>
</dbReference>
<feature type="binding site" evidence="6">
    <location>
        <begin position="33"/>
        <end position="38"/>
    </location>
    <ligand>
        <name>ATP</name>
        <dbReference type="ChEBI" id="CHEBI:30616"/>
    </ligand>
</feature>
<name>A0AAW5QXQ2_9HYPH</name>
<dbReference type="Gene3D" id="3.40.50.620">
    <property type="entry name" value="HUPs"/>
    <property type="match status" value="1"/>
</dbReference>
<dbReference type="GO" id="GO:0005524">
    <property type="term" value="F:ATP binding"/>
    <property type="evidence" value="ECO:0007669"/>
    <property type="project" value="UniProtKB-UniRule"/>
</dbReference>
<evidence type="ECO:0000256" key="6">
    <source>
        <dbReference type="HAMAP-Rule" id="MF_01161"/>
    </source>
</evidence>
<evidence type="ECO:0000256" key="2">
    <source>
        <dbReference type="ARBA" id="ARBA00022694"/>
    </source>
</evidence>
<dbReference type="InterPro" id="IPR014729">
    <property type="entry name" value="Rossmann-like_a/b/a_fold"/>
</dbReference>
<gene>
    <name evidence="6 9" type="primary">tilS</name>
    <name evidence="9" type="ORF">MUB46_07740</name>
</gene>
<keyword evidence="2 6" id="KW-0819">tRNA processing</keyword>
<dbReference type="PANTHER" id="PTHR43033:SF1">
    <property type="entry name" value="TRNA(ILE)-LYSIDINE SYNTHASE-RELATED"/>
    <property type="match status" value="1"/>
</dbReference>
<keyword evidence="1 6" id="KW-0436">Ligase</keyword>
<dbReference type="Pfam" id="PF01171">
    <property type="entry name" value="ATP_bind_3"/>
    <property type="match status" value="1"/>
</dbReference>
<comment type="function">
    <text evidence="6">Ligates lysine onto the cytidine present at position 34 of the AUA codon-specific tRNA(Ile) that contains the anticodon CAU, in an ATP-dependent manner. Cytidine is converted to lysidine, thus changing the amino acid specificity of the tRNA from methionine to isoleucine.</text>
</comment>
<dbReference type="RefSeq" id="WP_261615314.1">
    <property type="nucleotide sequence ID" value="NZ_JALIDZ010000003.1"/>
</dbReference>
<feature type="coiled-coil region" evidence="7">
    <location>
        <begin position="225"/>
        <end position="252"/>
    </location>
</feature>
<dbReference type="EMBL" id="JALIDZ010000003">
    <property type="protein sequence ID" value="MCT8971742.1"/>
    <property type="molecule type" value="Genomic_DNA"/>
</dbReference>
<keyword evidence="6" id="KW-0963">Cytoplasm</keyword>
<dbReference type="InterPro" id="IPR012795">
    <property type="entry name" value="tRNA_Ile_lys_synt_N"/>
</dbReference>
<evidence type="ECO:0000313" key="9">
    <source>
        <dbReference type="EMBL" id="MCT8971742.1"/>
    </source>
</evidence>
<sequence length="454" mass="48034">MAADRDTIALTAADADRLLAPFAAVAGLGLAVSGGADSVALMRLVAGWRARTRPDLPVVAFTVDHGLRPEAAEEARQVALWARDTGLEHRTLVWEGRKPSAGIPAAAREARYRLLVEACAEHGVTHLLTAHHLDDQAETLLLRLARGSGVDGLSAMPETAEWPGLTMPGLIIGRPLLDVPKARLVATLRTLGQDWIEDPSNADARFARARLRDLIPALAREGMTARRLAETAKRMRRARAALEQTAADLHRSAVTADPAGFCRLDRKTLLAAPEEIGLRVLARLLMGVGGGDYAPRLDRLERLYARLGAESAGGAVTLSGCRIVIRGEAAIVFRETGRDGLPVERLDGPGTVVWDRRFRLDIGTGAERRALTVRALGSAGLARIREGSRLRDIPPAAARVAPGVFAGDRLVAAPLVEAEPGLYSPDGISFAFLGAGRFAAPSGDGIGASGGGTN</sequence>
<keyword evidence="7" id="KW-0175">Coiled coil</keyword>
<dbReference type="GO" id="GO:0006400">
    <property type="term" value="P:tRNA modification"/>
    <property type="evidence" value="ECO:0007669"/>
    <property type="project" value="UniProtKB-UniRule"/>
</dbReference>
<evidence type="ECO:0000256" key="1">
    <source>
        <dbReference type="ARBA" id="ARBA00022598"/>
    </source>
</evidence>
<accession>A0AAW5QXQ2</accession>
<dbReference type="EC" id="6.3.4.19" evidence="6"/>
<comment type="catalytic activity">
    <reaction evidence="5 6">
        <text>cytidine(34) in tRNA(Ile2) + L-lysine + ATP = lysidine(34) in tRNA(Ile2) + AMP + diphosphate + H(+)</text>
        <dbReference type="Rhea" id="RHEA:43744"/>
        <dbReference type="Rhea" id="RHEA-COMP:10625"/>
        <dbReference type="Rhea" id="RHEA-COMP:10670"/>
        <dbReference type="ChEBI" id="CHEBI:15378"/>
        <dbReference type="ChEBI" id="CHEBI:30616"/>
        <dbReference type="ChEBI" id="CHEBI:32551"/>
        <dbReference type="ChEBI" id="CHEBI:33019"/>
        <dbReference type="ChEBI" id="CHEBI:82748"/>
        <dbReference type="ChEBI" id="CHEBI:83665"/>
        <dbReference type="ChEBI" id="CHEBI:456215"/>
        <dbReference type="EC" id="6.3.4.19"/>
    </reaction>
</comment>
<dbReference type="InterPro" id="IPR012094">
    <property type="entry name" value="tRNA_Ile_lys_synt"/>
</dbReference>
<keyword evidence="4 6" id="KW-0067">ATP-binding</keyword>
<dbReference type="Proteomes" id="UP001320898">
    <property type="component" value="Unassembled WGS sequence"/>
</dbReference>
<evidence type="ECO:0000256" key="7">
    <source>
        <dbReference type="SAM" id="Coils"/>
    </source>
</evidence>
<dbReference type="AlphaFoldDB" id="A0AAW5QXQ2"/>
<keyword evidence="3 6" id="KW-0547">Nucleotide-binding</keyword>
<dbReference type="HAMAP" id="MF_01161">
    <property type="entry name" value="tRNA_Ile_lys_synt"/>
    <property type="match status" value="1"/>
</dbReference>
<evidence type="ECO:0000313" key="10">
    <source>
        <dbReference type="Proteomes" id="UP001320898"/>
    </source>
</evidence>